<sequence>ADVTVSDGIYSAYFTQFNGEGRYSVVAEIVGDGSAITNVTIKIPEVVVSEAKIKNRTDFYSSARVLNKDGLDSGASNIALATFDHPSPRQQQKPSASKNWGLIIGVPPVRRRTAGNVTAGGSGGSGIECTSAAAWCPICCGAGLLPMSFLPLVSQVISAHRLAAIVLELQTAQLSGTFPAAFFVQLPGPATPELRTHSDVLRFNTLAREWSGLRISAPWPARPFQDLATVTF</sequence>
<protein>
    <submittedName>
        <fullName evidence="1">Uncharacterized protein</fullName>
    </submittedName>
</protein>
<dbReference type="EMBL" id="JABSTQ010005980">
    <property type="protein sequence ID" value="KAG0438167.1"/>
    <property type="molecule type" value="Genomic_DNA"/>
</dbReference>
<evidence type="ECO:0000313" key="2">
    <source>
        <dbReference type="Proteomes" id="UP000805193"/>
    </source>
</evidence>
<organism evidence="1 2">
    <name type="scientific">Ixodes persulcatus</name>
    <name type="common">Taiga tick</name>
    <dbReference type="NCBI Taxonomy" id="34615"/>
    <lineage>
        <taxon>Eukaryota</taxon>
        <taxon>Metazoa</taxon>
        <taxon>Ecdysozoa</taxon>
        <taxon>Arthropoda</taxon>
        <taxon>Chelicerata</taxon>
        <taxon>Arachnida</taxon>
        <taxon>Acari</taxon>
        <taxon>Parasitiformes</taxon>
        <taxon>Ixodida</taxon>
        <taxon>Ixodoidea</taxon>
        <taxon>Ixodidae</taxon>
        <taxon>Ixodinae</taxon>
        <taxon>Ixodes</taxon>
    </lineage>
</organism>
<proteinExistence type="predicted"/>
<keyword evidence="2" id="KW-1185">Reference proteome</keyword>
<feature type="non-terminal residue" evidence="1">
    <location>
        <position position="1"/>
    </location>
</feature>
<gene>
    <name evidence="1" type="ORF">HPB47_017129</name>
</gene>
<evidence type="ECO:0000313" key="1">
    <source>
        <dbReference type="EMBL" id="KAG0438167.1"/>
    </source>
</evidence>
<comment type="caution">
    <text evidence="1">The sequence shown here is derived from an EMBL/GenBank/DDBJ whole genome shotgun (WGS) entry which is preliminary data.</text>
</comment>
<reference evidence="1 2" key="1">
    <citation type="journal article" date="2020" name="Cell">
        <title>Large-Scale Comparative Analyses of Tick Genomes Elucidate Their Genetic Diversity and Vector Capacities.</title>
        <authorList>
            <consortium name="Tick Genome and Microbiome Consortium (TIGMIC)"/>
            <person name="Jia N."/>
            <person name="Wang J."/>
            <person name="Shi W."/>
            <person name="Du L."/>
            <person name="Sun Y."/>
            <person name="Zhan W."/>
            <person name="Jiang J.F."/>
            <person name="Wang Q."/>
            <person name="Zhang B."/>
            <person name="Ji P."/>
            <person name="Bell-Sakyi L."/>
            <person name="Cui X.M."/>
            <person name="Yuan T.T."/>
            <person name="Jiang B.G."/>
            <person name="Yang W.F."/>
            <person name="Lam T.T."/>
            <person name="Chang Q.C."/>
            <person name="Ding S.J."/>
            <person name="Wang X.J."/>
            <person name="Zhu J.G."/>
            <person name="Ruan X.D."/>
            <person name="Zhao L."/>
            <person name="Wei J.T."/>
            <person name="Ye R.Z."/>
            <person name="Que T.C."/>
            <person name="Du C.H."/>
            <person name="Zhou Y.H."/>
            <person name="Cheng J.X."/>
            <person name="Dai P.F."/>
            <person name="Guo W.B."/>
            <person name="Han X.H."/>
            <person name="Huang E.J."/>
            <person name="Li L.F."/>
            <person name="Wei W."/>
            <person name="Gao Y.C."/>
            <person name="Liu J.Z."/>
            <person name="Shao H.Z."/>
            <person name="Wang X."/>
            <person name="Wang C.C."/>
            <person name="Yang T.C."/>
            <person name="Huo Q.B."/>
            <person name="Li W."/>
            <person name="Chen H.Y."/>
            <person name="Chen S.E."/>
            <person name="Zhou L.G."/>
            <person name="Ni X.B."/>
            <person name="Tian J.H."/>
            <person name="Sheng Y."/>
            <person name="Liu T."/>
            <person name="Pan Y.S."/>
            <person name="Xia L.Y."/>
            <person name="Li J."/>
            <person name="Zhao F."/>
            <person name="Cao W.C."/>
        </authorList>
    </citation>
    <scope>NUCLEOTIDE SEQUENCE [LARGE SCALE GENOMIC DNA]</scope>
    <source>
        <strain evidence="1">Iper-2018</strain>
    </source>
</reference>
<name>A0AC60QP68_IXOPE</name>
<dbReference type="Proteomes" id="UP000805193">
    <property type="component" value="Unassembled WGS sequence"/>
</dbReference>
<accession>A0AC60QP68</accession>